<dbReference type="AlphaFoldDB" id="A0A0B7IAD0"/>
<evidence type="ECO:0000313" key="1">
    <source>
        <dbReference type="EMBL" id="CEN48670.1"/>
    </source>
</evidence>
<name>A0A0B7IAD0_9FLAO</name>
<organism evidence="1 2">
    <name type="scientific">Capnocytophaga canis</name>
    <dbReference type="NCBI Taxonomy" id="1848903"/>
    <lineage>
        <taxon>Bacteria</taxon>
        <taxon>Pseudomonadati</taxon>
        <taxon>Bacteroidota</taxon>
        <taxon>Flavobacteriia</taxon>
        <taxon>Flavobacteriales</taxon>
        <taxon>Flavobacteriaceae</taxon>
        <taxon>Capnocytophaga</taxon>
    </lineage>
</organism>
<sequence length="38" mass="4688">MRINHSQWAFSILKNQMAIYPTQNINLFKLFYKTKHNF</sequence>
<reference evidence="1 2" key="1">
    <citation type="submission" date="2015-01" db="EMBL/GenBank/DDBJ databases">
        <authorList>
            <person name="Xiang T."/>
            <person name="Song Y."/>
            <person name="Huang L."/>
            <person name="Wang B."/>
            <person name="Wu P."/>
        </authorList>
    </citation>
    <scope>NUCLEOTIDE SEQUENCE [LARGE SCALE GENOMIC DNA]</scope>
    <source>
        <strain evidence="1 2">CcD38</strain>
    </source>
</reference>
<gene>
    <name evidence="1" type="ORF">CCAND38_620001</name>
</gene>
<accession>A0A0B7IAD0</accession>
<keyword evidence="2" id="KW-1185">Reference proteome</keyword>
<dbReference type="EMBL" id="CDOI01000176">
    <property type="protein sequence ID" value="CEN48670.1"/>
    <property type="molecule type" value="Genomic_DNA"/>
</dbReference>
<proteinExistence type="predicted"/>
<evidence type="ECO:0000313" key="2">
    <source>
        <dbReference type="Proteomes" id="UP000045051"/>
    </source>
</evidence>
<protein>
    <submittedName>
        <fullName evidence="1">Uncharacterized protein</fullName>
    </submittedName>
</protein>
<dbReference type="Proteomes" id="UP000045051">
    <property type="component" value="Unassembled WGS sequence"/>
</dbReference>